<dbReference type="SMART" id="SM00028">
    <property type="entry name" value="TPR"/>
    <property type="match status" value="12"/>
</dbReference>
<dbReference type="PROSITE" id="PS50005">
    <property type="entry name" value="TPR"/>
    <property type="match status" value="3"/>
</dbReference>
<proteinExistence type="predicted"/>
<sequence length="1349" mass="152847">MTSTSTKLSTVVEEFGEIDIFFKGGFDLYYVEKEYARKLIHAISSQNVVMECEALKSLGDLYLRKAKAKNKAENFHKACSLYRELLRYYTSREKKQVVQHRIKYAEKCTKLIHEQEIVEARATDSGNTILAVAMTLHEVEKKIMLKGRGAVSMIEGYTDTLVQAIVERNKRLQMESLKGLGDVYLEKGRAGKDEAMFMESAGLYRAALDRCEDSDCRETLEHRIKYMETVKEKEHKKAEKRLETGPKNKLGNSSEETQDVTDSTYQDQLQEGCRALQTGDLDKSEGHFAAALRAVHFKGQRSREVEPLCKLSDVYLKRGERSKDGGDFTKAAALSNAALVRSKSKDKESIRKTIQEITQSFVKHVLGIEQTVHIDGTEEHKSILMEYRGYVEDEIKRIEQQIDPYSLDDNDPKIREVEKKRVEAIKALFDTIVQQRRTFIAGLVDECIEVMGPPPCKYAMIGLGSHATGLVTPYSDLEFAILIEKEGENNVKYFHNLTNYLHLKVINLGETILPSMAIKSLNDFESDNELGSWFYDSVTPRGFSFDGSMPHACKTPLGRGKACLLIRTPLDMAKVLEDDVTLHLKKGYHLATVLGAVSLITGEQGLVDEYTTAWDQLRAKNESEIARLLANTMLEENTKTFQMQNPTDRLLDVKKEIYRFASLAVSCWALFYGIQPTTIWETIQKMNKKGIINDENAHHVMVLVSISAELRLRTYMNNRGQVENVSVLSSMSGNNVTEETTKKVFYVSNIRQLMRYYYTATPLKSFVLQLGNRQPLKEPSCLFLNSSLLQADVYKSLCDYNHHKTCIEQALQQELSKHDTGAIHRNIAWLLYKMGSALQDIGDTMNAISHHEKSLQMWRSIYGENTAHPDVTLPLNNLGIAWSALGDYRKAVSYHEQSLQMRQAIYGEGNAHPDIAVSLNNLGTVWDNLGDYRKAISYNEQSLQMTRLIYGEGTPHPGVARILNNLGSAYSDVGDYRKAISYNQQALIMMRLIYGDGTAHPDIASPLNNLGFSWGALGDYRKAISYREQALQMWRSIYGEGTPHPDIAGLLNDLGLAWSDLCDYRKAASYFEQALQMMRNIYGEGNAHPHIAASLNNLGKVWDHSGDQRKAVIYYIQSLQMLRSIYGEGNAHPDIAGLLNNLGTVWRGLGDYRKAVSYHEQSLQMRKIIFGEGNAHPDISASLNNLGSVWMESGDYRKAVSYFEQALQMRQGIYGETAHPDIADSLRNMGSIWTMLGSYGKAISYREKSLQMWKSIHGQDTAHPDIAKSLNDLGYTWIFIGDYRKAISYHEQSLQMMRRVYGENSVHVDIADLLEHLVTYCMLLGDSQKAASYYAEFTWRKQMIDKDKK</sequence>
<dbReference type="InterPro" id="IPR019734">
    <property type="entry name" value="TPR_rpt"/>
</dbReference>
<feature type="repeat" description="TPR" evidence="1">
    <location>
        <begin position="1048"/>
        <end position="1081"/>
    </location>
</feature>
<dbReference type="OrthoDB" id="1658288at2759"/>
<dbReference type="SUPFAM" id="SSF81901">
    <property type="entry name" value="HCP-like"/>
    <property type="match status" value="1"/>
</dbReference>
<dbReference type="Proteomes" id="UP000515135">
    <property type="component" value="Unplaced"/>
</dbReference>
<dbReference type="KEGG" id="bbel:109481637"/>
<dbReference type="PANTHER" id="PTHR19959:SF119">
    <property type="entry name" value="FUNGAL LIPASE-LIKE DOMAIN-CONTAINING PROTEIN"/>
    <property type="match status" value="1"/>
</dbReference>
<feature type="compositionally biased region" description="Polar residues" evidence="2">
    <location>
        <begin position="250"/>
        <end position="266"/>
    </location>
</feature>
<evidence type="ECO:0000313" key="4">
    <source>
        <dbReference type="RefSeq" id="XP_019639775.1"/>
    </source>
</evidence>
<evidence type="ECO:0000256" key="1">
    <source>
        <dbReference type="PROSITE-ProRule" id="PRU00339"/>
    </source>
</evidence>
<dbReference type="Gene3D" id="1.25.40.10">
    <property type="entry name" value="Tetratricopeptide repeat domain"/>
    <property type="match status" value="4"/>
</dbReference>
<dbReference type="PROSITE" id="PS50293">
    <property type="entry name" value="TPR_REGION"/>
    <property type="match status" value="1"/>
</dbReference>
<organism evidence="3 4">
    <name type="scientific">Branchiostoma belcheri</name>
    <name type="common">Amphioxus</name>
    <dbReference type="NCBI Taxonomy" id="7741"/>
    <lineage>
        <taxon>Eukaryota</taxon>
        <taxon>Metazoa</taxon>
        <taxon>Chordata</taxon>
        <taxon>Cephalochordata</taxon>
        <taxon>Leptocardii</taxon>
        <taxon>Amphioxiformes</taxon>
        <taxon>Branchiostomatidae</taxon>
        <taxon>Branchiostoma</taxon>
    </lineage>
</organism>
<feature type="repeat" description="TPR" evidence="1">
    <location>
        <begin position="960"/>
        <end position="993"/>
    </location>
</feature>
<dbReference type="PANTHER" id="PTHR19959">
    <property type="entry name" value="KINESIN LIGHT CHAIN"/>
    <property type="match status" value="1"/>
</dbReference>
<dbReference type="SUPFAM" id="SSF48452">
    <property type="entry name" value="TPR-like"/>
    <property type="match status" value="2"/>
</dbReference>
<name>A0A6P4ZEW3_BRABE</name>
<feature type="repeat" description="TPR" evidence="1">
    <location>
        <begin position="1180"/>
        <end position="1213"/>
    </location>
</feature>
<reference evidence="4" key="1">
    <citation type="submission" date="2025-08" db="UniProtKB">
        <authorList>
            <consortium name="RefSeq"/>
        </authorList>
    </citation>
    <scope>IDENTIFICATION</scope>
    <source>
        <tissue evidence="4">Gonad</tissue>
    </source>
</reference>
<evidence type="ECO:0000313" key="3">
    <source>
        <dbReference type="Proteomes" id="UP000515135"/>
    </source>
</evidence>
<keyword evidence="3" id="KW-1185">Reference proteome</keyword>
<dbReference type="Pfam" id="PF13424">
    <property type="entry name" value="TPR_12"/>
    <property type="match status" value="5"/>
</dbReference>
<evidence type="ECO:0000256" key="2">
    <source>
        <dbReference type="SAM" id="MobiDB-lite"/>
    </source>
</evidence>
<dbReference type="InterPro" id="IPR011990">
    <property type="entry name" value="TPR-like_helical_dom_sf"/>
</dbReference>
<keyword evidence="1" id="KW-0802">TPR repeat</keyword>
<feature type="compositionally biased region" description="Basic and acidic residues" evidence="2">
    <location>
        <begin position="232"/>
        <end position="246"/>
    </location>
</feature>
<accession>A0A6P4ZEW3</accession>
<dbReference type="RefSeq" id="XP_019639775.1">
    <property type="nucleotide sequence ID" value="XM_019784216.1"/>
</dbReference>
<dbReference type="GeneID" id="109481637"/>
<gene>
    <name evidence="4" type="primary">LOC109481637</name>
</gene>
<protein>
    <submittedName>
        <fullName evidence="4">Uncharacterized protein LOC109481637</fullName>
    </submittedName>
</protein>
<feature type="region of interest" description="Disordered" evidence="2">
    <location>
        <begin position="232"/>
        <end position="266"/>
    </location>
</feature>